<feature type="region of interest" description="Disordered" evidence="1">
    <location>
        <begin position="1"/>
        <end position="26"/>
    </location>
</feature>
<dbReference type="PANTHER" id="PTHR34355:SF1">
    <property type="entry name" value="JOSEPHIN-LIKE PROTEIN"/>
    <property type="match status" value="1"/>
</dbReference>
<dbReference type="EMBL" id="HG994373">
    <property type="protein sequence ID" value="CAF1793261.1"/>
    <property type="molecule type" value="Genomic_DNA"/>
</dbReference>
<dbReference type="AlphaFoldDB" id="A0A078FBX4"/>
<evidence type="ECO:0000313" key="3">
    <source>
        <dbReference type="EMBL" id="CDY10487.1"/>
    </source>
</evidence>
<proteinExistence type="predicted"/>
<dbReference type="GeneID" id="106435881"/>
<feature type="region of interest" description="Disordered" evidence="1">
    <location>
        <begin position="70"/>
        <end position="94"/>
    </location>
</feature>
<reference evidence="3" key="2">
    <citation type="submission" date="2014-06" db="EMBL/GenBank/DDBJ databases">
        <authorList>
            <person name="Genoscope - CEA"/>
        </authorList>
    </citation>
    <scope>NUCLEOTIDE SEQUENCE</scope>
</reference>
<keyword evidence="4" id="KW-1185">Reference proteome</keyword>
<accession>A0A078FBX4</accession>
<reference evidence="3 4" key="1">
    <citation type="journal article" date="2014" name="Science">
        <title>Plant genetics. Early allopolyploid evolution in the post-Neolithic Brassica napus oilseed genome.</title>
        <authorList>
            <person name="Chalhoub B."/>
            <person name="Denoeud F."/>
            <person name="Liu S."/>
            <person name="Parkin I.A."/>
            <person name="Tang H."/>
            <person name="Wang X."/>
            <person name="Chiquet J."/>
            <person name="Belcram H."/>
            <person name="Tong C."/>
            <person name="Samans B."/>
            <person name="Correa M."/>
            <person name="Da Silva C."/>
            <person name="Just J."/>
            <person name="Falentin C."/>
            <person name="Koh C.S."/>
            <person name="Le Clainche I."/>
            <person name="Bernard M."/>
            <person name="Bento P."/>
            <person name="Noel B."/>
            <person name="Labadie K."/>
            <person name="Alberti A."/>
            <person name="Charles M."/>
            <person name="Arnaud D."/>
            <person name="Guo H."/>
            <person name="Daviaud C."/>
            <person name="Alamery S."/>
            <person name="Jabbari K."/>
            <person name="Zhao M."/>
            <person name="Edger P.P."/>
            <person name="Chelaifa H."/>
            <person name="Tack D."/>
            <person name="Lassalle G."/>
            <person name="Mestiri I."/>
            <person name="Schnel N."/>
            <person name="Le Paslier M.C."/>
            <person name="Fan G."/>
            <person name="Renault V."/>
            <person name="Bayer P.E."/>
            <person name="Golicz A.A."/>
            <person name="Manoli S."/>
            <person name="Lee T.H."/>
            <person name="Thi V.H."/>
            <person name="Chalabi S."/>
            <person name="Hu Q."/>
            <person name="Fan C."/>
            <person name="Tollenaere R."/>
            <person name="Lu Y."/>
            <person name="Battail C."/>
            <person name="Shen J."/>
            <person name="Sidebottom C.H."/>
            <person name="Wang X."/>
            <person name="Canaguier A."/>
            <person name="Chauveau A."/>
            <person name="Berard A."/>
            <person name="Deniot G."/>
            <person name="Guan M."/>
            <person name="Liu Z."/>
            <person name="Sun F."/>
            <person name="Lim Y.P."/>
            <person name="Lyons E."/>
            <person name="Town C.D."/>
            <person name="Bancroft I."/>
            <person name="Wang X."/>
            <person name="Meng J."/>
            <person name="Ma J."/>
            <person name="Pires J.C."/>
            <person name="King G.J."/>
            <person name="Brunel D."/>
            <person name="Delourme R."/>
            <person name="Renard M."/>
            <person name="Aury J.M."/>
            <person name="Adams K.L."/>
            <person name="Batley J."/>
            <person name="Snowdon R.J."/>
            <person name="Tost J."/>
            <person name="Edwards D."/>
            <person name="Zhou Y."/>
            <person name="Hua W."/>
            <person name="Sharpe A.G."/>
            <person name="Paterson A.H."/>
            <person name="Guan C."/>
            <person name="Wincker P."/>
        </authorList>
    </citation>
    <scope>NUCLEOTIDE SEQUENCE [LARGE SCALE GENOMIC DNA]</scope>
    <source>
        <strain evidence="4">cv. Darmor-bzh</strain>
    </source>
</reference>
<sequence length="163" mass="17779">MSRIGSKRVSFSPDPEGGNEEPIIYPTHNGRRRVVSDGVFSFSVRSSPRARRLLRRIGAGVAKTLRFMSLGRKTSSNTKSTQSTSTSSSSLSCSSSSSIYLVKSKSVNESESHRAEAIEDCIEFLHSSSSLSRSNSISAWSCYNMCDPHNSGSGRFKSSKQIL</sequence>
<dbReference type="Gramene" id="CDY10487">
    <property type="protein sequence ID" value="CDY10487"/>
    <property type="gene ID" value="GSBRNA2T00032422001"/>
</dbReference>
<dbReference type="PANTHER" id="PTHR34355">
    <property type="entry name" value="JOSEPHIN-LIKE PROTEIN"/>
    <property type="match status" value="1"/>
</dbReference>
<protein>
    <submittedName>
        <fullName evidence="2">(rape) hypothetical protein</fullName>
    </submittedName>
    <submittedName>
        <fullName evidence="3">BnaCnng03880D protein</fullName>
    </submittedName>
</protein>
<dbReference type="OrthoDB" id="289250at2759"/>
<dbReference type="PaxDb" id="3708-A0A078FBX4"/>
<reference evidence="2" key="3">
    <citation type="submission" date="2021-01" db="EMBL/GenBank/DDBJ databases">
        <authorList>
            <consortium name="Genoscope - CEA"/>
            <person name="William W."/>
        </authorList>
    </citation>
    <scope>NUCLEOTIDE SEQUENCE</scope>
</reference>
<dbReference type="EMBL" id="LK032003">
    <property type="protein sequence ID" value="CDY10487.1"/>
    <property type="molecule type" value="Genomic_DNA"/>
</dbReference>
<dbReference type="Proteomes" id="UP001295469">
    <property type="component" value="Chromosome C09"/>
</dbReference>
<organism evidence="3 4">
    <name type="scientific">Brassica napus</name>
    <name type="common">Rape</name>
    <dbReference type="NCBI Taxonomy" id="3708"/>
    <lineage>
        <taxon>Eukaryota</taxon>
        <taxon>Viridiplantae</taxon>
        <taxon>Streptophyta</taxon>
        <taxon>Embryophyta</taxon>
        <taxon>Tracheophyta</taxon>
        <taxon>Spermatophyta</taxon>
        <taxon>Magnoliopsida</taxon>
        <taxon>eudicotyledons</taxon>
        <taxon>Gunneridae</taxon>
        <taxon>Pentapetalae</taxon>
        <taxon>rosids</taxon>
        <taxon>malvids</taxon>
        <taxon>Brassicales</taxon>
        <taxon>Brassicaceae</taxon>
        <taxon>Brassiceae</taxon>
        <taxon>Brassica</taxon>
    </lineage>
</organism>
<dbReference type="KEGG" id="bna:106435881"/>
<evidence type="ECO:0000313" key="2">
    <source>
        <dbReference type="EMBL" id="CAF1793261.1"/>
    </source>
</evidence>
<dbReference type="Proteomes" id="UP000028999">
    <property type="component" value="Unassembled WGS sequence"/>
</dbReference>
<feature type="compositionally biased region" description="Low complexity" evidence="1">
    <location>
        <begin position="73"/>
        <end position="94"/>
    </location>
</feature>
<dbReference type="OMA" id="ARAVCII"/>
<name>A0A078FBX4_BRANA</name>
<gene>
    <name evidence="3" type="primary">BnaCnng03880D</name>
    <name evidence="2" type="ORF">DARMORV10_C09P74580.1</name>
    <name evidence="3" type="ORF">GSBRNA2T00032422001</name>
</gene>
<evidence type="ECO:0000256" key="1">
    <source>
        <dbReference type="SAM" id="MobiDB-lite"/>
    </source>
</evidence>
<evidence type="ECO:0000313" key="4">
    <source>
        <dbReference type="Proteomes" id="UP000028999"/>
    </source>
</evidence>